<accession>A0A915IM68</accession>
<dbReference type="Proteomes" id="UP000887565">
    <property type="component" value="Unplaced"/>
</dbReference>
<name>A0A915IM68_ROMCU</name>
<organism evidence="2 3">
    <name type="scientific">Romanomermis culicivorax</name>
    <name type="common">Nematode worm</name>
    <dbReference type="NCBI Taxonomy" id="13658"/>
    <lineage>
        <taxon>Eukaryota</taxon>
        <taxon>Metazoa</taxon>
        <taxon>Ecdysozoa</taxon>
        <taxon>Nematoda</taxon>
        <taxon>Enoplea</taxon>
        <taxon>Dorylaimia</taxon>
        <taxon>Mermithida</taxon>
        <taxon>Mermithoidea</taxon>
        <taxon>Mermithidae</taxon>
        <taxon>Romanomermis</taxon>
    </lineage>
</organism>
<proteinExistence type="predicted"/>
<reference evidence="3" key="1">
    <citation type="submission" date="2022-11" db="UniProtKB">
        <authorList>
            <consortium name="WormBaseParasite"/>
        </authorList>
    </citation>
    <scope>IDENTIFICATION</scope>
</reference>
<keyword evidence="2" id="KW-1185">Reference proteome</keyword>
<feature type="region of interest" description="Disordered" evidence="1">
    <location>
        <begin position="1"/>
        <end position="69"/>
    </location>
</feature>
<evidence type="ECO:0000256" key="1">
    <source>
        <dbReference type="SAM" id="MobiDB-lite"/>
    </source>
</evidence>
<dbReference type="WBParaSite" id="nRc.2.0.1.t14558-RA">
    <property type="protein sequence ID" value="nRc.2.0.1.t14558-RA"/>
    <property type="gene ID" value="nRc.2.0.1.g14558"/>
</dbReference>
<evidence type="ECO:0000313" key="2">
    <source>
        <dbReference type="Proteomes" id="UP000887565"/>
    </source>
</evidence>
<dbReference type="AlphaFoldDB" id="A0A915IM68"/>
<evidence type="ECO:0000313" key="3">
    <source>
        <dbReference type="WBParaSite" id="nRc.2.0.1.t14558-RA"/>
    </source>
</evidence>
<protein>
    <submittedName>
        <fullName evidence="3">Uncharacterized protein</fullName>
    </submittedName>
</protein>
<sequence length="97" mass="10853">MCTKWHWINGGGFGIGPTRWSMGDFGNRRDHGSNHPDGGNGLDGGSHSDHSSVPFGNGIEGSPSSRRRPWDVKTTYACWQWQQWVGSRPWGRLRNES</sequence>